<proteinExistence type="inferred from homology"/>
<dbReference type="Pfam" id="PF10087">
    <property type="entry name" value="DUF2325"/>
    <property type="match status" value="1"/>
</dbReference>
<evidence type="ECO:0000313" key="4">
    <source>
        <dbReference type="Proteomes" id="UP000183529"/>
    </source>
</evidence>
<evidence type="ECO:0000313" key="3">
    <source>
        <dbReference type="EMBL" id="SEK08177.1"/>
    </source>
</evidence>
<sequence length="246" mass="26751">MTATDLNWVRLCDEHGRVVRELGRAQRRASAVIDAQAQRIAALEAQTMRLRAAVVIRETALAWTRDELHDVKTAIAGLPKRLALAQQVRVLEARVHALMRRSPEAKRAPVAASNASSASNASNASNAASEPRTAAPPTERRRVVMWIAQDREAAQHADETARTERALAESGVRLVRTNAASAEQLKAGLADADLVICQAGCVSHGDWWRVKDYCARTGKQCILVEHPDALERVTASRNTASVDSAD</sequence>
<name>A0AAQ1JWN3_9BURK</name>
<dbReference type="RefSeq" id="WP_244144415.1">
    <property type="nucleotide sequence ID" value="NZ_CADFGN010000014.1"/>
</dbReference>
<protein>
    <recommendedName>
        <fullName evidence="5">DUF2325 domain-containing protein</fullName>
    </recommendedName>
</protein>
<organism evidence="3 4">
    <name type="scientific">Paraburkholderia tropica</name>
    <dbReference type="NCBI Taxonomy" id="92647"/>
    <lineage>
        <taxon>Bacteria</taxon>
        <taxon>Pseudomonadati</taxon>
        <taxon>Pseudomonadota</taxon>
        <taxon>Betaproteobacteria</taxon>
        <taxon>Burkholderiales</taxon>
        <taxon>Burkholderiaceae</taxon>
        <taxon>Paraburkholderia</taxon>
    </lineage>
</organism>
<dbReference type="InterPro" id="IPR016772">
    <property type="entry name" value="UCP020408"/>
</dbReference>
<feature type="region of interest" description="Disordered" evidence="2">
    <location>
        <begin position="102"/>
        <end position="140"/>
    </location>
</feature>
<evidence type="ECO:0008006" key="5">
    <source>
        <dbReference type="Google" id="ProtNLM"/>
    </source>
</evidence>
<gene>
    <name evidence="3" type="ORF">SAMN05216550_116170</name>
</gene>
<feature type="compositionally biased region" description="Low complexity" evidence="2">
    <location>
        <begin position="111"/>
        <end position="137"/>
    </location>
</feature>
<reference evidence="3 4" key="1">
    <citation type="submission" date="2016-10" db="EMBL/GenBank/DDBJ databases">
        <authorList>
            <person name="Varghese N."/>
            <person name="Submissions S."/>
        </authorList>
    </citation>
    <scope>NUCLEOTIDE SEQUENCE [LARGE SCALE GENOMIC DNA]</scope>
    <source>
        <strain evidence="3 4">LMG 22274</strain>
    </source>
</reference>
<evidence type="ECO:0000256" key="1">
    <source>
        <dbReference type="ARBA" id="ARBA00007189"/>
    </source>
</evidence>
<comment type="caution">
    <text evidence="3">The sequence shown here is derived from an EMBL/GenBank/DDBJ whole genome shotgun (WGS) entry which is preliminary data.</text>
</comment>
<evidence type="ECO:0000256" key="2">
    <source>
        <dbReference type="SAM" id="MobiDB-lite"/>
    </source>
</evidence>
<dbReference type="AlphaFoldDB" id="A0AAQ1JWN3"/>
<dbReference type="Proteomes" id="UP000183529">
    <property type="component" value="Unassembled WGS sequence"/>
</dbReference>
<dbReference type="EMBL" id="FNZM01000016">
    <property type="protein sequence ID" value="SEK08177.1"/>
    <property type="molecule type" value="Genomic_DNA"/>
</dbReference>
<accession>A0AAQ1JWN3</accession>
<comment type="similarity">
    <text evidence="1">Belongs to the UPF0751 family.</text>
</comment>